<organism evidence="1 2">
    <name type="scientific">Fictibacillus macauensis ZFHKF-1</name>
    <dbReference type="NCBI Taxonomy" id="1196324"/>
    <lineage>
        <taxon>Bacteria</taxon>
        <taxon>Bacillati</taxon>
        <taxon>Bacillota</taxon>
        <taxon>Bacilli</taxon>
        <taxon>Bacillales</taxon>
        <taxon>Fictibacillaceae</taxon>
        <taxon>Fictibacillus</taxon>
    </lineage>
</organism>
<dbReference type="EMBL" id="AKKV01000020">
    <property type="protein sequence ID" value="EIT86509.1"/>
    <property type="molecule type" value="Genomic_DNA"/>
</dbReference>
<sequence>MYPQAYLDYLTHFASRDYFECHEVLEEHWKSEGMENDLWVGLIQLAVGLYHERRGNHKGARRMLTSALKKLEQHQSSLQSLGIDRPRLLSLLKKRVSTYNEDQLFIDFDLPLEDQILRTHYESSLQPSNLNDDSLIHKHSLRDRSDVIQERLLQQKIRQQARTLD</sequence>
<accession>I8ALM2</accession>
<dbReference type="InterPro" id="IPR023203">
    <property type="entry name" value="TTHA0068_sf"/>
</dbReference>
<dbReference type="PANTHER" id="PTHR34796">
    <property type="entry name" value="EXPRESSED PROTEIN"/>
    <property type="match status" value="1"/>
</dbReference>
<name>I8ALM2_9BACL</name>
<evidence type="ECO:0000313" key="1">
    <source>
        <dbReference type="EMBL" id="EIT86509.1"/>
    </source>
</evidence>
<dbReference type="InterPro" id="IPR005500">
    <property type="entry name" value="DUF309"/>
</dbReference>
<reference evidence="1 2" key="1">
    <citation type="journal article" date="2012" name="J. Bacteriol.">
        <title>Genome of Bacillus macauensis ZFHKF-1, a Long-Chain-Forming Bacterium.</title>
        <authorList>
            <person name="Cai L."/>
            <person name="Zhang T."/>
        </authorList>
    </citation>
    <scope>NUCLEOTIDE SEQUENCE [LARGE SCALE GENOMIC DNA]</scope>
    <source>
        <strain evidence="1 2">ZFHKF-1</strain>
    </source>
</reference>
<dbReference type="PANTHER" id="PTHR34796:SF1">
    <property type="entry name" value="EXPRESSED PROTEIN"/>
    <property type="match status" value="1"/>
</dbReference>
<dbReference type="PATRIC" id="fig|1196324.3.peg.612"/>
<proteinExistence type="predicted"/>
<evidence type="ECO:0008006" key="3">
    <source>
        <dbReference type="Google" id="ProtNLM"/>
    </source>
</evidence>
<dbReference type="AlphaFoldDB" id="I8ALM2"/>
<dbReference type="Proteomes" id="UP000004080">
    <property type="component" value="Unassembled WGS sequence"/>
</dbReference>
<comment type="caution">
    <text evidence="1">The sequence shown here is derived from an EMBL/GenBank/DDBJ whole genome shotgun (WGS) entry which is preliminary data.</text>
</comment>
<protein>
    <recommendedName>
        <fullName evidence="3">DUF309 domain-containing protein</fullName>
    </recommendedName>
</protein>
<dbReference type="Pfam" id="PF03745">
    <property type="entry name" value="DUF309"/>
    <property type="match status" value="1"/>
</dbReference>
<dbReference type="STRING" id="1196324.A374_03024"/>
<keyword evidence="2" id="KW-1185">Reference proteome</keyword>
<evidence type="ECO:0000313" key="2">
    <source>
        <dbReference type="Proteomes" id="UP000004080"/>
    </source>
</evidence>
<dbReference type="OrthoDB" id="165483at2"/>
<gene>
    <name evidence="1" type="ORF">A374_03024</name>
</gene>
<dbReference type="eggNOG" id="COG1547">
    <property type="taxonomic scope" value="Bacteria"/>
</dbReference>
<dbReference type="Gene3D" id="1.10.3450.10">
    <property type="entry name" value="TTHA0068-like"/>
    <property type="match status" value="1"/>
</dbReference>
<dbReference type="SUPFAM" id="SSF140663">
    <property type="entry name" value="TTHA0068-like"/>
    <property type="match status" value="1"/>
</dbReference>